<dbReference type="Gene3D" id="3.30.420.10">
    <property type="entry name" value="Ribonuclease H-like superfamily/Ribonuclease H"/>
    <property type="match status" value="1"/>
</dbReference>
<dbReference type="Proteomes" id="UP000054321">
    <property type="component" value="Unassembled WGS sequence"/>
</dbReference>
<name>A0A0C3HA47_OIDMZ</name>
<gene>
    <name evidence="1" type="ORF">OIDMADRAFT_127314</name>
</gene>
<dbReference type="InterPro" id="IPR036397">
    <property type="entry name" value="RNaseH_sf"/>
</dbReference>
<organism evidence="1 2">
    <name type="scientific">Oidiodendron maius (strain Zn)</name>
    <dbReference type="NCBI Taxonomy" id="913774"/>
    <lineage>
        <taxon>Eukaryota</taxon>
        <taxon>Fungi</taxon>
        <taxon>Dikarya</taxon>
        <taxon>Ascomycota</taxon>
        <taxon>Pezizomycotina</taxon>
        <taxon>Leotiomycetes</taxon>
        <taxon>Leotiomycetes incertae sedis</taxon>
        <taxon>Myxotrichaceae</taxon>
        <taxon>Oidiodendron</taxon>
    </lineage>
</organism>
<dbReference type="STRING" id="913774.A0A0C3HA47"/>
<dbReference type="GO" id="GO:0003676">
    <property type="term" value="F:nucleic acid binding"/>
    <property type="evidence" value="ECO:0007669"/>
    <property type="project" value="InterPro"/>
</dbReference>
<evidence type="ECO:0008006" key="3">
    <source>
        <dbReference type="Google" id="ProtNLM"/>
    </source>
</evidence>
<keyword evidence="2" id="KW-1185">Reference proteome</keyword>
<proteinExistence type="predicted"/>
<dbReference type="EMBL" id="KN832879">
    <property type="protein sequence ID" value="KIM99231.1"/>
    <property type="molecule type" value="Genomic_DNA"/>
</dbReference>
<dbReference type="OrthoDB" id="3478007at2759"/>
<reference evidence="2" key="2">
    <citation type="submission" date="2015-01" db="EMBL/GenBank/DDBJ databases">
        <title>Evolutionary Origins and Diversification of the Mycorrhizal Mutualists.</title>
        <authorList>
            <consortium name="DOE Joint Genome Institute"/>
            <consortium name="Mycorrhizal Genomics Consortium"/>
            <person name="Kohler A."/>
            <person name="Kuo A."/>
            <person name="Nagy L.G."/>
            <person name="Floudas D."/>
            <person name="Copeland A."/>
            <person name="Barry K.W."/>
            <person name="Cichocki N."/>
            <person name="Veneault-Fourrey C."/>
            <person name="LaButti K."/>
            <person name="Lindquist E.A."/>
            <person name="Lipzen A."/>
            <person name="Lundell T."/>
            <person name="Morin E."/>
            <person name="Murat C."/>
            <person name="Riley R."/>
            <person name="Ohm R."/>
            <person name="Sun H."/>
            <person name="Tunlid A."/>
            <person name="Henrissat B."/>
            <person name="Grigoriev I.V."/>
            <person name="Hibbett D.S."/>
            <person name="Martin F."/>
        </authorList>
    </citation>
    <scope>NUCLEOTIDE SEQUENCE [LARGE SCALE GENOMIC DNA]</scope>
    <source>
        <strain evidence="2">Zn</strain>
    </source>
</reference>
<evidence type="ECO:0000313" key="2">
    <source>
        <dbReference type="Proteomes" id="UP000054321"/>
    </source>
</evidence>
<accession>A0A0C3HA47</accession>
<dbReference type="InParanoid" id="A0A0C3HA47"/>
<feature type="non-terminal residue" evidence="1">
    <location>
        <position position="1"/>
    </location>
</feature>
<reference evidence="1 2" key="1">
    <citation type="submission" date="2014-04" db="EMBL/GenBank/DDBJ databases">
        <authorList>
            <consortium name="DOE Joint Genome Institute"/>
            <person name="Kuo A."/>
            <person name="Martino E."/>
            <person name="Perotto S."/>
            <person name="Kohler A."/>
            <person name="Nagy L.G."/>
            <person name="Floudas D."/>
            <person name="Copeland A."/>
            <person name="Barry K.W."/>
            <person name="Cichocki N."/>
            <person name="Veneault-Fourrey C."/>
            <person name="LaButti K."/>
            <person name="Lindquist E.A."/>
            <person name="Lipzen A."/>
            <person name="Lundell T."/>
            <person name="Morin E."/>
            <person name="Murat C."/>
            <person name="Sun H."/>
            <person name="Tunlid A."/>
            <person name="Henrissat B."/>
            <person name="Grigoriev I.V."/>
            <person name="Hibbett D.S."/>
            <person name="Martin F."/>
            <person name="Nordberg H.P."/>
            <person name="Cantor M.N."/>
            <person name="Hua S.X."/>
        </authorList>
    </citation>
    <scope>NUCLEOTIDE SEQUENCE [LARGE SCALE GENOMIC DNA]</scope>
    <source>
        <strain evidence="1 2">Zn</strain>
    </source>
</reference>
<dbReference type="HOGENOM" id="CLU_033666_12_6_1"/>
<sequence length="72" mass="8624">QSLDLLPIENLWNRIKNIIARKRYRIKNISMMEVALQEIWPEIKGERLDKLNESMLYRLDAYIKNKGGSTKY</sequence>
<evidence type="ECO:0000313" key="1">
    <source>
        <dbReference type="EMBL" id="KIM99231.1"/>
    </source>
</evidence>
<protein>
    <recommendedName>
        <fullName evidence="3">Tc1-like transposase DDE domain-containing protein</fullName>
    </recommendedName>
</protein>
<dbReference type="AlphaFoldDB" id="A0A0C3HA47"/>